<protein>
    <submittedName>
        <fullName evidence="2">Uncharacterized protein</fullName>
    </submittedName>
</protein>
<reference evidence="2" key="2">
    <citation type="journal article" date="2015" name="Fish Shellfish Immunol.">
        <title>Early steps in the European eel (Anguilla anguilla)-Vibrio vulnificus interaction in the gills: Role of the RtxA13 toxin.</title>
        <authorList>
            <person name="Callol A."/>
            <person name="Pajuelo D."/>
            <person name="Ebbesson L."/>
            <person name="Teles M."/>
            <person name="MacKenzie S."/>
            <person name="Amaro C."/>
        </authorList>
    </citation>
    <scope>NUCLEOTIDE SEQUENCE</scope>
</reference>
<dbReference type="EMBL" id="GBXM01104646">
    <property type="protein sequence ID" value="JAH03931.1"/>
    <property type="molecule type" value="Transcribed_RNA"/>
</dbReference>
<organism evidence="2">
    <name type="scientific">Anguilla anguilla</name>
    <name type="common">European freshwater eel</name>
    <name type="synonym">Muraena anguilla</name>
    <dbReference type="NCBI Taxonomy" id="7936"/>
    <lineage>
        <taxon>Eukaryota</taxon>
        <taxon>Metazoa</taxon>
        <taxon>Chordata</taxon>
        <taxon>Craniata</taxon>
        <taxon>Vertebrata</taxon>
        <taxon>Euteleostomi</taxon>
        <taxon>Actinopterygii</taxon>
        <taxon>Neopterygii</taxon>
        <taxon>Teleostei</taxon>
        <taxon>Anguilliformes</taxon>
        <taxon>Anguillidae</taxon>
        <taxon>Anguilla</taxon>
    </lineage>
</organism>
<feature type="compositionally biased region" description="Basic and acidic residues" evidence="1">
    <location>
        <begin position="8"/>
        <end position="20"/>
    </location>
</feature>
<feature type="region of interest" description="Disordered" evidence="1">
    <location>
        <begin position="7"/>
        <end position="30"/>
    </location>
</feature>
<sequence>MKGILFISKRDFERKPRDHNTQCSASGIQD</sequence>
<proteinExistence type="predicted"/>
<evidence type="ECO:0000313" key="2">
    <source>
        <dbReference type="EMBL" id="JAH03931.1"/>
    </source>
</evidence>
<reference evidence="2" key="1">
    <citation type="submission" date="2014-11" db="EMBL/GenBank/DDBJ databases">
        <authorList>
            <person name="Amaro Gonzalez C."/>
        </authorList>
    </citation>
    <scope>NUCLEOTIDE SEQUENCE</scope>
</reference>
<dbReference type="AlphaFoldDB" id="A0A0E9PH45"/>
<feature type="compositionally biased region" description="Polar residues" evidence="1">
    <location>
        <begin position="21"/>
        <end position="30"/>
    </location>
</feature>
<accession>A0A0E9PH45</accession>
<name>A0A0E9PH45_ANGAN</name>
<evidence type="ECO:0000256" key="1">
    <source>
        <dbReference type="SAM" id="MobiDB-lite"/>
    </source>
</evidence>